<organism evidence="1 2">
    <name type="scientific">Paenibacillus rigui</name>
    <dbReference type="NCBI Taxonomy" id="554312"/>
    <lineage>
        <taxon>Bacteria</taxon>
        <taxon>Bacillati</taxon>
        <taxon>Bacillota</taxon>
        <taxon>Bacilli</taxon>
        <taxon>Bacillales</taxon>
        <taxon>Paenibacillaceae</taxon>
        <taxon>Paenibacillus</taxon>
    </lineage>
</organism>
<keyword evidence="2" id="KW-1185">Reference proteome</keyword>
<dbReference type="AlphaFoldDB" id="A0A229UW02"/>
<dbReference type="Proteomes" id="UP000215509">
    <property type="component" value="Unassembled WGS sequence"/>
</dbReference>
<dbReference type="EMBL" id="NMQW01000004">
    <property type="protein sequence ID" value="OXM87594.1"/>
    <property type="molecule type" value="Genomic_DNA"/>
</dbReference>
<sequence length="218" mass="23409">MKRLPWLALLAALFISVDVWAFHEIYKEPAALRPAPAAAAAVSETSAEPPQYASLAATHSQADAGITTANIQAAPAVPQSGGQSPPSGVESRFKLTTVNGLSLADDLKTMYEIKGEPLSIQRDDVLRLSKVYSYEDCSIGMVDGSIQYVIVSAAAGKIEIDGQVLPIELAKLKEQLGTPYFISEDGIVYKNRSNALKLFLDPDTGEITSIHYFHATAE</sequence>
<dbReference type="RefSeq" id="WP_094013669.1">
    <property type="nucleotide sequence ID" value="NZ_NMQW01000004.1"/>
</dbReference>
<gene>
    <name evidence="1" type="ORF">CF651_04530</name>
</gene>
<protein>
    <submittedName>
        <fullName evidence="1">Uncharacterized protein</fullName>
    </submittedName>
</protein>
<accession>A0A229UW02</accession>
<dbReference type="OrthoDB" id="2654428at2"/>
<name>A0A229UW02_9BACL</name>
<comment type="caution">
    <text evidence="1">The sequence shown here is derived from an EMBL/GenBank/DDBJ whole genome shotgun (WGS) entry which is preliminary data.</text>
</comment>
<proteinExistence type="predicted"/>
<reference evidence="1 2" key="1">
    <citation type="submission" date="2017-07" db="EMBL/GenBank/DDBJ databases">
        <title>Genome sequencing and assembly of Paenibacillus rigui.</title>
        <authorList>
            <person name="Mayilraj S."/>
        </authorList>
    </citation>
    <scope>NUCLEOTIDE SEQUENCE [LARGE SCALE GENOMIC DNA]</scope>
    <source>
        <strain evidence="1 2">JCM 16352</strain>
    </source>
</reference>
<evidence type="ECO:0000313" key="1">
    <source>
        <dbReference type="EMBL" id="OXM87594.1"/>
    </source>
</evidence>
<evidence type="ECO:0000313" key="2">
    <source>
        <dbReference type="Proteomes" id="UP000215509"/>
    </source>
</evidence>